<name>A0ABC9XNZ7_GRUJA</name>
<evidence type="ECO:0000313" key="1">
    <source>
        <dbReference type="EMBL" id="GAB0199443.1"/>
    </source>
</evidence>
<keyword evidence="2" id="KW-1185">Reference proteome</keyword>
<dbReference type="AlphaFoldDB" id="A0ABC9XNZ7"/>
<protein>
    <submittedName>
        <fullName evidence="1">Protein tyrosine phosphatase type IVA 2</fullName>
    </submittedName>
</protein>
<reference evidence="1 2" key="1">
    <citation type="submission" date="2024-06" db="EMBL/GenBank/DDBJ databases">
        <title>The draft genome of Grus japonensis, version 3.</title>
        <authorList>
            <person name="Nabeshima K."/>
            <person name="Suzuki S."/>
            <person name="Onuma M."/>
        </authorList>
    </citation>
    <scope>NUCLEOTIDE SEQUENCE [LARGE SCALE GENOMIC DNA]</scope>
    <source>
        <strain evidence="1 2">451A</strain>
    </source>
</reference>
<gene>
    <name evidence="1" type="ORF">GRJ2_002409700</name>
</gene>
<dbReference type="EMBL" id="BAAFJT010000023">
    <property type="protein sequence ID" value="GAB0199443.1"/>
    <property type="molecule type" value="Genomic_DNA"/>
</dbReference>
<comment type="caution">
    <text evidence="1">The sequence shown here is derived from an EMBL/GenBank/DDBJ whole genome shotgun (WGS) entry which is preliminary data.</text>
</comment>
<sequence>MRSQPFRPETAVCSSPFRTELKLTFMERRSLRRHRSAALWDLELPGLEGGGGVDEVWPGQWLKKVLVLLGMLRVTCRKLFFKEIIAILWVIFDFVSMKKGVLLEYTSHIYGDSECEGRLLPGPAQHPG</sequence>
<dbReference type="Proteomes" id="UP001623348">
    <property type="component" value="Unassembled WGS sequence"/>
</dbReference>
<evidence type="ECO:0000313" key="2">
    <source>
        <dbReference type="Proteomes" id="UP001623348"/>
    </source>
</evidence>
<accession>A0ABC9XNZ7</accession>
<proteinExistence type="predicted"/>
<organism evidence="1 2">
    <name type="scientific">Grus japonensis</name>
    <name type="common">Japanese crane</name>
    <name type="synonym">Red-crowned crane</name>
    <dbReference type="NCBI Taxonomy" id="30415"/>
    <lineage>
        <taxon>Eukaryota</taxon>
        <taxon>Metazoa</taxon>
        <taxon>Chordata</taxon>
        <taxon>Craniata</taxon>
        <taxon>Vertebrata</taxon>
        <taxon>Euteleostomi</taxon>
        <taxon>Archelosauria</taxon>
        <taxon>Archosauria</taxon>
        <taxon>Dinosauria</taxon>
        <taxon>Saurischia</taxon>
        <taxon>Theropoda</taxon>
        <taxon>Coelurosauria</taxon>
        <taxon>Aves</taxon>
        <taxon>Neognathae</taxon>
        <taxon>Neoaves</taxon>
        <taxon>Gruiformes</taxon>
        <taxon>Gruidae</taxon>
        <taxon>Grus</taxon>
    </lineage>
</organism>